<organism evidence="10">
    <name type="scientific">Waddlia chondrophila 2032/99</name>
    <dbReference type="NCBI Taxonomy" id="765953"/>
    <lineage>
        <taxon>Bacteria</taxon>
        <taxon>Pseudomonadati</taxon>
        <taxon>Chlamydiota</taxon>
        <taxon>Chlamydiia</taxon>
        <taxon>Parachlamydiales</taxon>
        <taxon>Waddliaceae</taxon>
        <taxon>Waddlia</taxon>
    </lineage>
</organism>
<dbReference type="GO" id="GO:0005737">
    <property type="term" value="C:cytoplasm"/>
    <property type="evidence" value="ECO:0007669"/>
    <property type="project" value="TreeGrafter"/>
</dbReference>
<dbReference type="PIRSF" id="PIRSF001361">
    <property type="entry name" value="DAHP_synthase"/>
    <property type="match status" value="1"/>
</dbReference>
<dbReference type="EMBL" id="FR872642">
    <property type="protein sequence ID" value="CCB90910.1"/>
    <property type="molecule type" value="Genomic_DNA"/>
</dbReference>
<evidence type="ECO:0000256" key="3">
    <source>
        <dbReference type="ARBA" id="ARBA00007985"/>
    </source>
</evidence>
<accession>F8LBP6</accession>
<dbReference type="GO" id="GO:0008652">
    <property type="term" value="P:amino acid biosynthetic process"/>
    <property type="evidence" value="ECO:0007669"/>
    <property type="project" value="UniProtKB-KW"/>
</dbReference>
<dbReference type="UniPathway" id="UPA00053">
    <property type="reaction ID" value="UER00084"/>
</dbReference>
<evidence type="ECO:0000256" key="6">
    <source>
        <dbReference type="ARBA" id="ARBA00023141"/>
    </source>
</evidence>
<dbReference type="GO" id="GO:0009423">
    <property type="term" value="P:chorismate biosynthetic process"/>
    <property type="evidence" value="ECO:0007669"/>
    <property type="project" value="UniProtKB-UniPathway"/>
</dbReference>
<dbReference type="GO" id="GO:0003849">
    <property type="term" value="F:3-deoxy-7-phosphoheptulonate synthase activity"/>
    <property type="evidence" value="ECO:0007669"/>
    <property type="project" value="UniProtKB-EC"/>
</dbReference>
<evidence type="ECO:0000256" key="5">
    <source>
        <dbReference type="ARBA" id="ARBA00022679"/>
    </source>
</evidence>
<protein>
    <recommendedName>
        <fullName evidence="8">Phospho-2-dehydro-3-deoxyheptonate aldolase</fullName>
        <ecNumber evidence="8">2.5.1.54</ecNumber>
    </recommendedName>
</protein>
<evidence type="ECO:0000256" key="2">
    <source>
        <dbReference type="ARBA" id="ARBA00004688"/>
    </source>
</evidence>
<dbReference type="InterPro" id="IPR006219">
    <property type="entry name" value="DAHP_synth_1"/>
</dbReference>
<name>F8LBP6_9BACT</name>
<keyword evidence="4 8" id="KW-0028">Amino-acid biosynthesis</keyword>
<dbReference type="InterPro" id="IPR006218">
    <property type="entry name" value="DAHP1/KDSA"/>
</dbReference>
<sequence>MLKISPFNTDCSDSLLTPLELKEKLPATVAQTEFVEQSRSRTRRILNGQESRLLAIVGPCSIHDPRSAIDYAQKLKKLSSEVEETLLIVMRVYFEKPRTVLGWKGFMYDPHLNGSYDVATGVQWTRELFLQLTDMEIPLAAELLDPLSFHYFGDLITWSCIGARTSSSQIHRQIASHLPMPVAFKNNTDGNIEIAVNGAVSSSEPHTFLSLDPNGKLACVKSLGNPDSHIVLRGGEQRSNYDASSIAEAIAHLESAQMPQKIIIDCSHDNSRRSPYRQREVLSSVMDQIVAGNDAIKGFILESHIEGGNQSIHECASNLKYGVSITDPCLDWKTTKSLIKDVDNALKTKNFRGEGCRQLLPERII</sequence>
<evidence type="ECO:0000259" key="9">
    <source>
        <dbReference type="Pfam" id="PF00793"/>
    </source>
</evidence>
<evidence type="ECO:0000256" key="4">
    <source>
        <dbReference type="ARBA" id="ARBA00022605"/>
    </source>
</evidence>
<dbReference type="PANTHER" id="PTHR21225:SF10">
    <property type="entry name" value="PHOSPHO-2-DEHYDRO-3-DEOXYHEPTONATE ALDOLASE, TYR-SENSITIVE"/>
    <property type="match status" value="1"/>
</dbReference>
<evidence type="ECO:0000313" key="10">
    <source>
        <dbReference type="EMBL" id="CCB90910.1"/>
    </source>
</evidence>
<reference evidence="10" key="1">
    <citation type="submission" date="2011-05" db="EMBL/GenBank/DDBJ databases">
        <title>Unity in variety -- the pan-genome of the Chlamydiae.</title>
        <authorList>
            <person name="Collingro A."/>
            <person name="Tischler P."/>
            <person name="Weinmaier T."/>
            <person name="Penz T."/>
            <person name="Heinz E."/>
            <person name="Brunham R.C."/>
            <person name="Read T.D."/>
            <person name="Bavoil P.M."/>
            <person name="Sachse K."/>
            <person name="Kahane S."/>
            <person name="Friedman M.G."/>
            <person name="Rattei T."/>
            <person name="Myers G.S.A."/>
            <person name="Horn M."/>
        </authorList>
    </citation>
    <scope>NUCLEOTIDE SEQUENCE</scope>
    <source>
        <strain evidence="10">2032/99</strain>
    </source>
</reference>
<keyword evidence="6 8" id="KW-0057">Aromatic amino acid biosynthesis</keyword>
<evidence type="ECO:0000256" key="8">
    <source>
        <dbReference type="PIRNR" id="PIRNR001361"/>
    </source>
</evidence>
<evidence type="ECO:0000256" key="1">
    <source>
        <dbReference type="ARBA" id="ARBA00003726"/>
    </source>
</evidence>
<proteinExistence type="inferred from homology"/>
<comment type="pathway">
    <text evidence="2 8">Metabolic intermediate biosynthesis; chorismate biosynthesis; chorismate from D-erythrose 4-phosphate and phosphoenolpyruvate: step 1/7.</text>
</comment>
<dbReference type="SUPFAM" id="SSF51569">
    <property type="entry name" value="Aldolase"/>
    <property type="match status" value="1"/>
</dbReference>
<dbReference type="Pfam" id="PF00793">
    <property type="entry name" value="DAHP_synth_1"/>
    <property type="match status" value="1"/>
</dbReference>
<dbReference type="Gene3D" id="3.20.20.70">
    <property type="entry name" value="Aldolase class I"/>
    <property type="match status" value="1"/>
</dbReference>
<dbReference type="EC" id="2.5.1.54" evidence="8"/>
<dbReference type="InterPro" id="IPR013785">
    <property type="entry name" value="Aldolase_TIM"/>
</dbReference>
<dbReference type="PANTHER" id="PTHR21225">
    <property type="entry name" value="PHOSPHO-2-DEHYDRO-3-DEOXYHEPTONATE ALDOLASE DAHP SYNTHETASE"/>
    <property type="match status" value="1"/>
</dbReference>
<comment type="function">
    <text evidence="1 8">Stereospecific condensation of phosphoenolpyruvate (PEP) and D-erythrose-4-phosphate (E4P) giving rise to 3-deoxy-D-arabino-heptulosonate-7-phosphate (DAHP).</text>
</comment>
<dbReference type="NCBIfam" id="NF009395">
    <property type="entry name" value="PRK12755.1"/>
    <property type="match status" value="1"/>
</dbReference>
<dbReference type="GO" id="GO:0009073">
    <property type="term" value="P:aromatic amino acid family biosynthetic process"/>
    <property type="evidence" value="ECO:0007669"/>
    <property type="project" value="UniProtKB-KW"/>
</dbReference>
<dbReference type="NCBIfam" id="TIGR00034">
    <property type="entry name" value="aroFGH"/>
    <property type="match status" value="1"/>
</dbReference>
<comment type="catalytic activity">
    <reaction evidence="7 8">
        <text>D-erythrose 4-phosphate + phosphoenolpyruvate + H2O = 7-phospho-2-dehydro-3-deoxy-D-arabino-heptonate + phosphate</text>
        <dbReference type="Rhea" id="RHEA:14717"/>
        <dbReference type="ChEBI" id="CHEBI:15377"/>
        <dbReference type="ChEBI" id="CHEBI:16897"/>
        <dbReference type="ChEBI" id="CHEBI:43474"/>
        <dbReference type="ChEBI" id="CHEBI:58394"/>
        <dbReference type="ChEBI" id="CHEBI:58702"/>
        <dbReference type="EC" id="2.5.1.54"/>
    </reaction>
</comment>
<gene>
    <name evidence="10" type="primary">aroF</name>
    <name evidence="10" type="ORF">WCH_AU05470</name>
</gene>
<keyword evidence="5 8" id="KW-0808">Transferase</keyword>
<evidence type="ECO:0000256" key="7">
    <source>
        <dbReference type="ARBA" id="ARBA00047508"/>
    </source>
</evidence>
<comment type="similarity">
    <text evidence="3 8">Belongs to the class-I DAHP synthase family.</text>
</comment>
<feature type="domain" description="DAHP synthetase I/KDSA" evidence="9">
    <location>
        <begin position="40"/>
        <end position="338"/>
    </location>
</feature>
<dbReference type="AlphaFoldDB" id="F8LBP6"/>